<dbReference type="Pfam" id="PF12770">
    <property type="entry name" value="CHAT"/>
    <property type="match status" value="1"/>
</dbReference>
<sequence>MRQSEPPTSLPDPDLLRGAWAPLPGTRLEAQDIQRLLPQAQLFLGADASKQRLLNLPTPGILHLATHGFFLGDALAEFTSRGLAFVDSLGAAPPPQEEPLLNSGLVLADTSAPAPGAMPSLDTSWVTALELAGLNLWGTQLVVLSACDTGRGELHLGQGVYGLRRALSAAGAETVLVSLWKVNDNSTHLLMALYYRHLLAGQGRASAMREAMQEMRATHPHPHAWAPFIALGSDAPLRAISPIVPGLSP</sequence>
<evidence type="ECO:0000313" key="2">
    <source>
        <dbReference type="EMBL" id="SEU36200.1"/>
    </source>
</evidence>
<feature type="domain" description="CHAT" evidence="1">
    <location>
        <begin position="17"/>
        <end position="233"/>
    </location>
</feature>
<dbReference type="PANTHER" id="PTHR10098:SF108">
    <property type="entry name" value="TETRATRICOPEPTIDE REPEAT PROTEIN 28"/>
    <property type="match status" value="1"/>
</dbReference>
<keyword evidence="3" id="KW-1185">Reference proteome</keyword>
<dbReference type="AlphaFoldDB" id="A0A1I0L9V0"/>
<dbReference type="EMBL" id="FOIJ01000021">
    <property type="protein sequence ID" value="SEU36200.1"/>
    <property type="molecule type" value="Genomic_DNA"/>
</dbReference>
<protein>
    <submittedName>
        <fullName evidence="2">CHAT domain-containing protein</fullName>
    </submittedName>
</protein>
<evidence type="ECO:0000313" key="3">
    <source>
        <dbReference type="Proteomes" id="UP000199181"/>
    </source>
</evidence>
<dbReference type="InterPro" id="IPR024983">
    <property type="entry name" value="CHAT_dom"/>
</dbReference>
<gene>
    <name evidence="2" type="ORF">SAMN05443639_121137</name>
</gene>
<reference evidence="3" key="1">
    <citation type="submission" date="2016-10" db="EMBL/GenBank/DDBJ databases">
        <authorList>
            <person name="Varghese N."/>
            <person name="Submissions S."/>
        </authorList>
    </citation>
    <scope>NUCLEOTIDE SEQUENCE [LARGE SCALE GENOMIC DNA]</scope>
    <source>
        <strain evidence="3">DSM 16858</strain>
    </source>
</reference>
<name>A0A1I0L9V0_9BACT</name>
<dbReference type="Proteomes" id="UP000199181">
    <property type="component" value="Unassembled WGS sequence"/>
</dbReference>
<evidence type="ECO:0000259" key="1">
    <source>
        <dbReference type="Pfam" id="PF12770"/>
    </source>
</evidence>
<proteinExistence type="predicted"/>
<dbReference type="PANTHER" id="PTHR10098">
    <property type="entry name" value="RAPSYN-RELATED"/>
    <property type="match status" value="1"/>
</dbReference>
<accession>A0A1I0L9V0</accession>
<organism evidence="2 3">
    <name type="scientific">Stigmatella erecta</name>
    <dbReference type="NCBI Taxonomy" id="83460"/>
    <lineage>
        <taxon>Bacteria</taxon>
        <taxon>Pseudomonadati</taxon>
        <taxon>Myxococcota</taxon>
        <taxon>Myxococcia</taxon>
        <taxon>Myxococcales</taxon>
        <taxon>Cystobacterineae</taxon>
        <taxon>Archangiaceae</taxon>
        <taxon>Stigmatella</taxon>
    </lineage>
</organism>